<dbReference type="PROSITE" id="PS00134">
    <property type="entry name" value="TRYPSIN_HIS"/>
    <property type="match status" value="1"/>
</dbReference>
<accession>A0A6J3QDJ9</accession>
<dbReference type="Gene3D" id="2.40.10.10">
    <property type="entry name" value="Trypsin-like serine proteases"/>
    <property type="match status" value="1"/>
</dbReference>
<dbReference type="SUPFAM" id="SSF50494">
    <property type="entry name" value="Trypsin-like serine proteases"/>
    <property type="match status" value="1"/>
</dbReference>
<gene>
    <name evidence="10" type="primary">LOC101326635</name>
</gene>
<evidence type="ECO:0000313" key="9">
    <source>
        <dbReference type="Proteomes" id="UP000245320"/>
    </source>
</evidence>
<dbReference type="Proteomes" id="UP000245320">
    <property type="component" value="Chromosome 19"/>
</dbReference>
<dbReference type="GO" id="GO:0006508">
    <property type="term" value="P:proteolysis"/>
    <property type="evidence" value="ECO:0007669"/>
    <property type="project" value="UniProtKB-KW"/>
</dbReference>
<evidence type="ECO:0000256" key="7">
    <source>
        <dbReference type="SAM" id="MobiDB-lite"/>
    </source>
</evidence>
<dbReference type="FunCoup" id="A0A6J3QDJ9">
    <property type="interactions" value="59"/>
</dbReference>
<name>A0A6J3QDJ9_TURTR</name>
<protein>
    <submittedName>
        <fullName evidence="10">Chymotrypsinogen B</fullName>
    </submittedName>
</protein>
<dbReference type="InterPro" id="IPR009003">
    <property type="entry name" value="Peptidase_S1_PA"/>
</dbReference>
<keyword evidence="3 6" id="KW-0720">Serine protease</keyword>
<organism evidence="9 10">
    <name type="scientific">Tursiops truncatus</name>
    <name type="common">Atlantic bottle-nosed dolphin</name>
    <name type="synonym">Delphinus truncatus</name>
    <dbReference type="NCBI Taxonomy" id="9739"/>
    <lineage>
        <taxon>Eukaryota</taxon>
        <taxon>Metazoa</taxon>
        <taxon>Chordata</taxon>
        <taxon>Craniata</taxon>
        <taxon>Vertebrata</taxon>
        <taxon>Euteleostomi</taxon>
        <taxon>Mammalia</taxon>
        <taxon>Eutheria</taxon>
        <taxon>Laurasiatheria</taxon>
        <taxon>Artiodactyla</taxon>
        <taxon>Whippomorpha</taxon>
        <taxon>Cetacea</taxon>
        <taxon>Odontoceti</taxon>
        <taxon>Delphinidae</taxon>
        <taxon>Tursiops</taxon>
    </lineage>
</organism>
<feature type="region of interest" description="Disordered" evidence="7">
    <location>
        <begin position="1"/>
        <end position="35"/>
    </location>
</feature>
<keyword evidence="5" id="KW-1015">Disulfide bond</keyword>
<dbReference type="SMART" id="SM00020">
    <property type="entry name" value="Tryp_SPc"/>
    <property type="match status" value="1"/>
</dbReference>
<evidence type="ECO:0000256" key="3">
    <source>
        <dbReference type="ARBA" id="ARBA00022825"/>
    </source>
</evidence>
<proteinExistence type="predicted"/>
<dbReference type="InterPro" id="IPR043504">
    <property type="entry name" value="Peptidase_S1_PA_chymotrypsin"/>
</dbReference>
<sequence>MDTPLRAQSRLGSLGPDSRYPQPRGPSTRAPSKGSCQLDWWGAEFLAADKTLSARVPQRPGSAESSPDPLGAPPTDQPHCPCPSGCGVPTIDPVLSGLSRIVNGEDAVPGSWPWQVSLQTSSGFHFCGGSLISADWVVTAAHCGVRKSHLVVAGVSDHGSEEEAVQVLRIAEVFEHPLWDLRTVQNDIALLKLATPMSLSRTVSAVCLPSANASFPAGSLCTTTGWGKTRYNALKTPDKLQQATLPILSNADCKKYWGRKITDVMICAGASGVSSCMGDSGGPLVCQKDGAWTLVGIVSWGSGRCGPFSPGVYTRVTKFIPWVLEVLEAN</sequence>
<dbReference type="InterPro" id="IPR001254">
    <property type="entry name" value="Trypsin_dom"/>
</dbReference>
<dbReference type="PROSITE" id="PS50240">
    <property type="entry name" value="TRYPSIN_DOM"/>
    <property type="match status" value="1"/>
</dbReference>
<evidence type="ECO:0000256" key="5">
    <source>
        <dbReference type="ARBA" id="ARBA00023157"/>
    </source>
</evidence>
<keyword evidence="4" id="KW-0865">Zymogen</keyword>
<reference evidence="10" key="1">
    <citation type="submission" date="2025-08" db="UniProtKB">
        <authorList>
            <consortium name="RefSeq"/>
        </authorList>
    </citation>
    <scope>IDENTIFICATION</scope>
    <source>
        <tissue evidence="10">Spleen</tissue>
    </source>
</reference>
<dbReference type="InterPro" id="IPR018114">
    <property type="entry name" value="TRYPSIN_HIS"/>
</dbReference>
<dbReference type="GO" id="GO:0004252">
    <property type="term" value="F:serine-type endopeptidase activity"/>
    <property type="evidence" value="ECO:0007669"/>
    <property type="project" value="InterPro"/>
</dbReference>
<dbReference type="FunFam" id="2.40.10.10:FF:000176">
    <property type="entry name" value="Chymotrypsinogen A"/>
    <property type="match status" value="1"/>
</dbReference>
<dbReference type="InterPro" id="IPR001314">
    <property type="entry name" value="Peptidase_S1A"/>
</dbReference>
<dbReference type="PANTHER" id="PTHR24250:SF31">
    <property type="entry name" value="PEPTIDASE S1 DOMAIN-CONTAINING PROTEIN"/>
    <property type="match status" value="1"/>
</dbReference>
<keyword evidence="2 6" id="KW-0378">Hydrolase</keyword>
<keyword evidence="9" id="KW-1185">Reference proteome</keyword>
<evidence type="ECO:0000256" key="2">
    <source>
        <dbReference type="ARBA" id="ARBA00022801"/>
    </source>
</evidence>
<dbReference type="CDD" id="cd00190">
    <property type="entry name" value="Tryp_SPc"/>
    <property type="match status" value="1"/>
</dbReference>
<evidence type="ECO:0000313" key="10">
    <source>
        <dbReference type="RefSeq" id="XP_033700329.1"/>
    </source>
</evidence>
<dbReference type="PANTHER" id="PTHR24250">
    <property type="entry name" value="CHYMOTRYPSIN-RELATED"/>
    <property type="match status" value="1"/>
</dbReference>
<evidence type="ECO:0000256" key="6">
    <source>
        <dbReference type="RuleBase" id="RU363034"/>
    </source>
</evidence>
<dbReference type="PRINTS" id="PR00722">
    <property type="entry name" value="CHYMOTRYPSIN"/>
</dbReference>
<keyword evidence="1 6" id="KW-0645">Protease</keyword>
<feature type="region of interest" description="Disordered" evidence="7">
    <location>
        <begin position="52"/>
        <end position="83"/>
    </location>
</feature>
<evidence type="ECO:0000256" key="4">
    <source>
        <dbReference type="ARBA" id="ARBA00023145"/>
    </source>
</evidence>
<dbReference type="InterPro" id="IPR033116">
    <property type="entry name" value="TRYPSIN_SER"/>
</dbReference>
<dbReference type="Pfam" id="PF00089">
    <property type="entry name" value="Trypsin"/>
    <property type="match status" value="1"/>
</dbReference>
<feature type="domain" description="Peptidase S1" evidence="8">
    <location>
        <begin position="101"/>
        <end position="328"/>
    </location>
</feature>
<dbReference type="AlphaFoldDB" id="A0A6J3QDJ9"/>
<dbReference type="OrthoDB" id="5918597at2759"/>
<dbReference type="RefSeq" id="XP_033700329.1">
    <property type="nucleotide sequence ID" value="XM_033844438.1"/>
</dbReference>
<evidence type="ECO:0000259" key="8">
    <source>
        <dbReference type="PROSITE" id="PS50240"/>
    </source>
</evidence>
<dbReference type="PROSITE" id="PS00135">
    <property type="entry name" value="TRYPSIN_SER"/>
    <property type="match status" value="1"/>
</dbReference>
<dbReference type="InParanoid" id="A0A6J3QDJ9"/>
<evidence type="ECO:0000256" key="1">
    <source>
        <dbReference type="ARBA" id="ARBA00022670"/>
    </source>
</evidence>
<dbReference type="FunFam" id="2.40.10.10:FF:000181">
    <property type="entry name" value="Chymotrypsinogen A"/>
    <property type="match status" value="1"/>
</dbReference>